<comment type="caution">
    <text evidence="2">The sequence shown here is derived from an EMBL/GenBank/DDBJ whole genome shotgun (WGS) entry which is preliminary data.</text>
</comment>
<dbReference type="Gene3D" id="3.30.70.100">
    <property type="match status" value="1"/>
</dbReference>
<dbReference type="Proteomes" id="UP000289546">
    <property type="component" value="Unassembled WGS sequence"/>
</dbReference>
<keyword evidence="3" id="KW-1185">Reference proteome</keyword>
<name>A0A4Q0S7Q3_9BRAD</name>
<evidence type="ECO:0000259" key="1">
    <source>
        <dbReference type="PROSITE" id="PS51502"/>
    </source>
</evidence>
<dbReference type="InterPro" id="IPR013097">
    <property type="entry name" value="Dabb"/>
</dbReference>
<protein>
    <submittedName>
        <fullName evidence="2">Stress responsive protein</fullName>
    </submittedName>
</protein>
<sequence>MIRHIVFFSAKDEAHIDQIIVGLSLLTATPYARLLEVARNRKTDQLGNDIDIVVYGEFDSEAELAAYKAHDLYQQSIERVRPLRELRFAADYDLSTDTPFASTAG</sequence>
<dbReference type="RefSeq" id="WP_128918028.1">
    <property type="nucleotide sequence ID" value="NZ_LBJQ01000061.1"/>
</dbReference>
<proteinExistence type="predicted"/>
<evidence type="ECO:0000313" key="3">
    <source>
        <dbReference type="Proteomes" id="UP000289546"/>
    </source>
</evidence>
<dbReference type="Pfam" id="PF07876">
    <property type="entry name" value="Dabb"/>
    <property type="match status" value="1"/>
</dbReference>
<dbReference type="EMBL" id="LBJQ01000061">
    <property type="protein sequence ID" value="RXH31013.1"/>
    <property type="molecule type" value="Genomic_DNA"/>
</dbReference>
<organism evidence="2 3">
    <name type="scientific">Bradyrhizobium nanningense</name>
    <dbReference type="NCBI Taxonomy" id="1325118"/>
    <lineage>
        <taxon>Bacteria</taxon>
        <taxon>Pseudomonadati</taxon>
        <taxon>Pseudomonadota</taxon>
        <taxon>Alphaproteobacteria</taxon>
        <taxon>Hyphomicrobiales</taxon>
        <taxon>Nitrobacteraceae</taxon>
        <taxon>Bradyrhizobium</taxon>
    </lineage>
</organism>
<dbReference type="AlphaFoldDB" id="A0A4Q0S7Q3"/>
<dbReference type="SMART" id="SM00886">
    <property type="entry name" value="Dabb"/>
    <property type="match status" value="1"/>
</dbReference>
<dbReference type="SUPFAM" id="SSF54909">
    <property type="entry name" value="Dimeric alpha+beta barrel"/>
    <property type="match status" value="1"/>
</dbReference>
<dbReference type="InterPro" id="IPR011008">
    <property type="entry name" value="Dimeric_a/b-barrel"/>
</dbReference>
<reference evidence="2 3" key="1">
    <citation type="submission" date="2015-04" db="EMBL/GenBank/DDBJ databases">
        <title>Comparative genomics of rhizobia nodulating Arachis hypogaea in China.</title>
        <authorList>
            <person name="Li Y."/>
        </authorList>
    </citation>
    <scope>NUCLEOTIDE SEQUENCE [LARGE SCALE GENOMIC DNA]</scope>
    <source>
        <strain evidence="2 3">CCBAU 51757</strain>
    </source>
</reference>
<evidence type="ECO:0000313" key="2">
    <source>
        <dbReference type="EMBL" id="RXH31013.1"/>
    </source>
</evidence>
<gene>
    <name evidence="2" type="ORF">XH99_11185</name>
</gene>
<dbReference type="PROSITE" id="PS51502">
    <property type="entry name" value="S_R_A_B_BARREL"/>
    <property type="match status" value="1"/>
</dbReference>
<feature type="domain" description="Stress-response A/B barrel" evidence="1">
    <location>
        <begin position="2"/>
        <end position="92"/>
    </location>
</feature>
<accession>A0A4Q0S7Q3</accession>